<dbReference type="EMBL" id="LN879502">
    <property type="protein sequence ID" value="CUI17667.1"/>
    <property type="molecule type" value="Genomic_DNA"/>
</dbReference>
<keyword evidence="2" id="KW-1185">Reference proteome</keyword>
<dbReference type="PATRIC" id="fig|389348.3.peg.2318"/>
<organism evidence="1 2">
    <name type="scientific">Candidatus Protochlamydia naegleriophila</name>
    <dbReference type="NCBI Taxonomy" id="389348"/>
    <lineage>
        <taxon>Bacteria</taxon>
        <taxon>Pseudomonadati</taxon>
        <taxon>Chlamydiota</taxon>
        <taxon>Chlamydiia</taxon>
        <taxon>Parachlamydiales</taxon>
        <taxon>Parachlamydiaceae</taxon>
        <taxon>Candidatus Protochlamydia</taxon>
    </lineage>
</organism>
<dbReference type="Proteomes" id="UP000069902">
    <property type="component" value="Chromosome cPNK"/>
</dbReference>
<dbReference type="InParanoid" id="A0A0U5ETT2"/>
<reference evidence="2" key="1">
    <citation type="submission" date="2015-09" db="EMBL/GenBank/DDBJ databases">
        <authorList>
            <person name="Bertelli C."/>
        </authorList>
    </citation>
    <scope>NUCLEOTIDE SEQUENCE [LARGE SCALE GENOMIC DNA]</scope>
    <source>
        <strain evidence="2">KNic</strain>
    </source>
</reference>
<name>A0A0U5ETT2_9BACT</name>
<protein>
    <submittedName>
        <fullName evidence="1">Uncharacterized protein</fullName>
    </submittedName>
</protein>
<proteinExistence type="predicted"/>
<dbReference type="RefSeq" id="WP_158021789.1">
    <property type="nucleotide sequence ID" value="NZ_LN879502.1"/>
</dbReference>
<sequence length="47" mass="5284">MTDFPETLEDIVVGDMNYPSNETKTFDTTIYMALYPGHFLGLIPSPT</sequence>
<dbReference type="AlphaFoldDB" id="A0A0U5ETT2"/>
<dbReference type="KEGG" id="pnl:PNK_2063"/>
<gene>
    <name evidence="1" type="ORF">PNK_2063</name>
</gene>
<accession>A0A0U5ETT2</accession>
<evidence type="ECO:0000313" key="2">
    <source>
        <dbReference type="Proteomes" id="UP000069902"/>
    </source>
</evidence>
<dbReference type="STRING" id="389348.PNK_2063"/>
<evidence type="ECO:0000313" key="1">
    <source>
        <dbReference type="EMBL" id="CUI17667.1"/>
    </source>
</evidence>